<protein>
    <submittedName>
        <fullName evidence="1">Uncharacterized protein</fullName>
    </submittedName>
</protein>
<reference evidence="1" key="1">
    <citation type="submission" date="2025-08" db="UniProtKB">
        <authorList>
            <consortium name="Ensembl"/>
        </authorList>
    </citation>
    <scope>IDENTIFICATION</scope>
</reference>
<accession>A0A3B4YYC5</accession>
<sequence>MHIRKDPANPLSCSQQPRWRSEGQECRHSWLSAGESVQPTRHFCKGSKFGCPSHLRQLI</sequence>
<dbReference type="Ensembl" id="ENSSLDT00000034390.1">
    <property type="protein sequence ID" value="ENSSLDP00000033463.1"/>
    <property type="gene ID" value="ENSSLDG00000025594.1"/>
</dbReference>
<evidence type="ECO:0000313" key="2">
    <source>
        <dbReference type="Proteomes" id="UP000261360"/>
    </source>
</evidence>
<proteinExistence type="predicted"/>
<evidence type="ECO:0000313" key="1">
    <source>
        <dbReference type="Ensembl" id="ENSSLDP00000033463.1"/>
    </source>
</evidence>
<reference evidence="1" key="2">
    <citation type="submission" date="2025-09" db="UniProtKB">
        <authorList>
            <consortium name="Ensembl"/>
        </authorList>
    </citation>
    <scope>IDENTIFICATION</scope>
</reference>
<name>A0A3B4YYC5_SERLL</name>
<dbReference type="Proteomes" id="UP000261360">
    <property type="component" value="Unplaced"/>
</dbReference>
<dbReference type="AlphaFoldDB" id="A0A3B4YYC5"/>
<keyword evidence="2" id="KW-1185">Reference proteome</keyword>
<organism evidence="1 2">
    <name type="scientific">Seriola lalandi dorsalis</name>
    <dbReference type="NCBI Taxonomy" id="1841481"/>
    <lineage>
        <taxon>Eukaryota</taxon>
        <taxon>Metazoa</taxon>
        <taxon>Chordata</taxon>
        <taxon>Craniata</taxon>
        <taxon>Vertebrata</taxon>
        <taxon>Euteleostomi</taxon>
        <taxon>Actinopterygii</taxon>
        <taxon>Neopterygii</taxon>
        <taxon>Teleostei</taxon>
        <taxon>Neoteleostei</taxon>
        <taxon>Acanthomorphata</taxon>
        <taxon>Carangaria</taxon>
        <taxon>Carangiformes</taxon>
        <taxon>Carangidae</taxon>
        <taxon>Seriola</taxon>
    </lineage>
</organism>